<keyword evidence="3" id="KW-1185">Reference proteome</keyword>
<proteinExistence type="predicted"/>
<dbReference type="Proteomes" id="UP001378592">
    <property type="component" value="Unassembled WGS sequence"/>
</dbReference>
<feature type="compositionally biased region" description="Low complexity" evidence="1">
    <location>
        <begin position="99"/>
        <end position="113"/>
    </location>
</feature>
<dbReference type="EMBL" id="JAZDUA010000994">
    <property type="protein sequence ID" value="KAK7788626.1"/>
    <property type="molecule type" value="Genomic_DNA"/>
</dbReference>
<name>A0AAN9VBZ0_9ORTH</name>
<evidence type="ECO:0000313" key="2">
    <source>
        <dbReference type="EMBL" id="KAK7788626.1"/>
    </source>
</evidence>
<organism evidence="2 3">
    <name type="scientific">Gryllus longicercus</name>
    <dbReference type="NCBI Taxonomy" id="2509291"/>
    <lineage>
        <taxon>Eukaryota</taxon>
        <taxon>Metazoa</taxon>
        <taxon>Ecdysozoa</taxon>
        <taxon>Arthropoda</taxon>
        <taxon>Hexapoda</taxon>
        <taxon>Insecta</taxon>
        <taxon>Pterygota</taxon>
        <taxon>Neoptera</taxon>
        <taxon>Polyneoptera</taxon>
        <taxon>Orthoptera</taxon>
        <taxon>Ensifera</taxon>
        <taxon>Gryllidea</taxon>
        <taxon>Grylloidea</taxon>
        <taxon>Gryllidae</taxon>
        <taxon>Gryllinae</taxon>
        <taxon>Gryllus</taxon>
    </lineage>
</organism>
<feature type="compositionally biased region" description="Pro residues" evidence="1">
    <location>
        <begin position="48"/>
        <end position="59"/>
    </location>
</feature>
<evidence type="ECO:0000256" key="1">
    <source>
        <dbReference type="SAM" id="MobiDB-lite"/>
    </source>
</evidence>
<reference evidence="2 3" key="1">
    <citation type="submission" date="2024-03" db="EMBL/GenBank/DDBJ databases">
        <title>The genome assembly and annotation of the cricket Gryllus longicercus Weissman &amp; Gray.</title>
        <authorList>
            <person name="Szrajer S."/>
            <person name="Gray D."/>
            <person name="Ylla G."/>
        </authorList>
    </citation>
    <scope>NUCLEOTIDE SEQUENCE [LARGE SCALE GENOMIC DNA]</scope>
    <source>
        <strain evidence="2">DAG 2021-001</strain>
        <tissue evidence="2">Whole body minus gut</tissue>
    </source>
</reference>
<gene>
    <name evidence="2" type="ORF">R5R35_002894</name>
</gene>
<comment type="caution">
    <text evidence="2">The sequence shown here is derived from an EMBL/GenBank/DDBJ whole genome shotgun (WGS) entry which is preliminary data.</text>
</comment>
<evidence type="ECO:0000313" key="3">
    <source>
        <dbReference type="Proteomes" id="UP001378592"/>
    </source>
</evidence>
<feature type="compositionally biased region" description="Low complexity" evidence="1">
    <location>
        <begin position="37"/>
        <end position="47"/>
    </location>
</feature>
<feature type="compositionally biased region" description="Basic and acidic residues" evidence="1">
    <location>
        <begin position="67"/>
        <end position="84"/>
    </location>
</feature>
<accession>A0AAN9VBZ0</accession>
<protein>
    <submittedName>
        <fullName evidence="2">Uncharacterized protein</fullName>
    </submittedName>
</protein>
<feature type="region of interest" description="Disordered" evidence="1">
    <location>
        <begin position="37"/>
        <end position="127"/>
    </location>
</feature>
<dbReference type="AlphaFoldDB" id="A0AAN9VBZ0"/>
<sequence>MICYSAPQLDRPPCARPVANFYLAAFRLTCSPLPRLLPLPSFTDPGRPATPRPAPPRPASLPGHTLRRNEIRYANRLNRKERDPGAPGMRSGRGGAGGAALPAANSAHGIGSAAPPPPSRAGPCTDF</sequence>